<evidence type="ECO:0000313" key="2">
    <source>
        <dbReference type="EMBL" id="OLQ71176.1"/>
    </source>
</evidence>
<name>A0A1Q9GA00_9GAMM</name>
<feature type="region of interest" description="Disordered" evidence="1">
    <location>
        <begin position="1"/>
        <end position="53"/>
    </location>
</feature>
<accession>A0A1Q9GA00</accession>
<feature type="compositionally biased region" description="Polar residues" evidence="1">
    <location>
        <begin position="18"/>
        <end position="31"/>
    </location>
</feature>
<dbReference type="NCBIfam" id="TIGR04101">
    <property type="entry name" value="CCGSCS"/>
    <property type="match status" value="1"/>
</dbReference>
<dbReference type="EMBL" id="MJIL01000095">
    <property type="protein sequence ID" value="OLQ71176.1"/>
    <property type="molecule type" value="Genomic_DNA"/>
</dbReference>
<gene>
    <name evidence="2" type="ORF">BIT28_03125</name>
</gene>
<organism evidence="2 3">
    <name type="scientific">Photobacterium proteolyticum</name>
    <dbReference type="NCBI Taxonomy" id="1903952"/>
    <lineage>
        <taxon>Bacteria</taxon>
        <taxon>Pseudomonadati</taxon>
        <taxon>Pseudomonadota</taxon>
        <taxon>Gammaproteobacteria</taxon>
        <taxon>Vibrionales</taxon>
        <taxon>Vibrionaceae</taxon>
        <taxon>Photobacterium</taxon>
    </lineage>
</organism>
<dbReference type="AlphaFoldDB" id="A0A1Q9GA00"/>
<sequence>MSISFKKFFKKSDDEQTKVGQEQTAEQAQPENQEKEKKGKHGEPGFCCGSCSQ</sequence>
<comment type="caution">
    <text evidence="2">The sequence shown here is derived from an EMBL/GenBank/DDBJ whole genome shotgun (WGS) entry which is preliminary data.</text>
</comment>
<evidence type="ECO:0000313" key="3">
    <source>
        <dbReference type="Proteomes" id="UP000186905"/>
    </source>
</evidence>
<dbReference type="InterPro" id="IPR026481">
    <property type="entry name" value="CCGSCS"/>
</dbReference>
<evidence type="ECO:0000256" key="1">
    <source>
        <dbReference type="SAM" id="MobiDB-lite"/>
    </source>
</evidence>
<feature type="compositionally biased region" description="Basic and acidic residues" evidence="1">
    <location>
        <begin position="32"/>
        <end position="43"/>
    </location>
</feature>
<proteinExistence type="predicted"/>
<keyword evidence="3" id="KW-1185">Reference proteome</keyword>
<dbReference type="STRING" id="1903952.BIT28_03125"/>
<dbReference type="RefSeq" id="WP_075767455.1">
    <property type="nucleotide sequence ID" value="NZ_MJIL01000095.1"/>
</dbReference>
<dbReference type="Proteomes" id="UP000186905">
    <property type="component" value="Unassembled WGS sequence"/>
</dbReference>
<protein>
    <submittedName>
        <fullName evidence="2">CCGSCS motif protein</fullName>
    </submittedName>
</protein>
<reference evidence="2 3" key="1">
    <citation type="submission" date="2016-09" db="EMBL/GenBank/DDBJ databases">
        <title>Photobacterium proteolyticum sp. nov. a protease producing bacterium isolated from ocean sediments of Laizhou Bay.</title>
        <authorList>
            <person name="Li Y."/>
        </authorList>
    </citation>
    <scope>NUCLEOTIDE SEQUENCE [LARGE SCALE GENOMIC DNA]</scope>
    <source>
        <strain evidence="2 3">13-12</strain>
    </source>
</reference>